<keyword evidence="2" id="KW-1003">Cell membrane</keyword>
<evidence type="ECO:0000313" key="8">
    <source>
        <dbReference type="EMBL" id="PJE51531.1"/>
    </source>
</evidence>
<comment type="subcellular location">
    <subcellularLocation>
        <location evidence="1">Cell membrane</location>
        <topology evidence="1">Multi-pass membrane protein</topology>
    </subcellularLocation>
</comment>
<evidence type="ECO:0000256" key="5">
    <source>
        <dbReference type="ARBA" id="ARBA00023136"/>
    </source>
</evidence>
<keyword evidence="4 6" id="KW-1133">Transmembrane helix</keyword>
<keyword evidence="3 6" id="KW-0812">Transmembrane</keyword>
<keyword evidence="5 6" id="KW-0472">Membrane</keyword>
<dbReference type="AlphaFoldDB" id="A0A2J0Q8F5"/>
<dbReference type="Gene3D" id="3.30.450.20">
    <property type="entry name" value="PAS domain"/>
    <property type="match status" value="1"/>
</dbReference>
<dbReference type="InterPro" id="IPR033479">
    <property type="entry name" value="dCache_1"/>
</dbReference>
<evidence type="ECO:0000256" key="2">
    <source>
        <dbReference type="ARBA" id="ARBA00022475"/>
    </source>
</evidence>
<organism evidence="8 9">
    <name type="scientific">Candidatus Yanofskybacteria bacterium CG10_big_fil_rev_8_21_14_0_10_36_16</name>
    <dbReference type="NCBI Taxonomy" id="1975096"/>
    <lineage>
        <taxon>Bacteria</taxon>
        <taxon>Candidatus Yanofskyibacteriota</taxon>
    </lineage>
</organism>
<comment type="caution">
    <text evidence="8">The sequence shown here is derived from an EMBL/GenBank/DDBJ whole genome shotgun (WGS) entry which is preliminary data.</text>
</comment>
<accession>A0A2J0Q8F5</accession>
<proteinExistence type="predicted"/>
<dbReference type="CDD" id="cd12912">
    <property type="entry name" value="PDC2_MCP_like"/>
    <property type="match status" value="1"/>
</dbReference>
<dbReference type="GO" id="GO:0005886">
    <property type="term" value="C:plasma membrane"/>
    <property type="evidence" value="ECO:0007669"/>
    <property type="project" value="UniProtKB-SubCell"/>
</dbReference>
<evidence type="ECO:0000313" key="9">
    <source>
        <dbReference type="Proteomes" id="UP000228496"/>
    </source>
</evidence>
<dbReference type="Proteomes" id="UP000228496">
    <property type="component" value="Unassembled WGS sequence"/>
</dbReference>
<dbReference type="EMBL" id="PCXQ01000001">
    <property type="protein sequence ID" value="PJE51531.1"/>
    <property type="molecule type" value="Genomic_DNA"/>
</dbReference>
<evidence type="ECO:0000256" key="3">
    <source>
        <dbReference type="ARBA" id="ARBA00022692"/>
    </source>
</evidence>
<feature type="domain" description="Cache" evidence="7">
    <location>
        <begin position="73"/>
        <end position="300"/>
    </location>
</feature>
<feature type="transmembrane region" description="Helical" evidence="6">
    <location>
        <begin position="27"/>
        <end position="50"/>
    </location>
</feature>
<gene>
    <name evidence="8" type="ORF">COV29_00015</name>
</gene>
<evidence type="ECO:0000256" key="6">
    <source>
        <dbReference type="SAM" id="Phobius"/>
    </source>
</evidence>
<evidence type="ECO:0000256" key="1">
    <source>
        <dbReference type="ARBA" id="ARBA00004651"/>
    </source>
</evidence>
<protein>
    <recommendedName>
        <fullName evidence="7">Cache domain-containing protein</fullName>
    </recommendedName>
</protein>
<feature type="transmembrane region" description="Helical" evidence="6">
    <location>
        <begin position="329"/>
        <end position="352"/>
    </location>
</feature>
<dbReference type="Pfam" id="PF02743">
    <property type="entry name" value="dCache_1"/>
    <property type="match status" value="1"/>
</dbReference>
<sequence>MEYQSQQKSNSTLISNDSEKTKGKTGIIMSAVLIFILLSASSVGISYFLLNKEKDEGGLITEDEHSRINVSAAVITKNETVALLASQVLRNQLEKIKTIGNHYSTRRDITNLVIERKWQEATSLITPAIQESNEAIELIGLADTEGIAKASFPESGILGSSLIHRNWYRNIITDWEPHLSEIYTRSTSPAYNVASFVFPIKNSFGSPAGILLFQIKLSKFQKWIEEIKIGKEGITFIVDQNANIVAHSNISNLTEVINYSEDEDVKRVLAGNAGSEIVINDSKFLSSFTPFADYGWGVITRIPLEEISEEEIIDVNIIEATDDVKSNPFLVIIIVFNILVTIIFFVAIRSVLKSNKD</sequence>
<name>A0A2J0Q8F5_9BACT</name>
<evidence type="ECO:0000256" key="4">
    <source>
        <dbReference type="ARBA" id="ARBA00022989"/>
    </source>
</evidence>
<evidence type="ECO:0000259" key="7">
    <source>
        <dbReference type="Pfam" id="PF02743"/>
    </source>
</evidence>
<reference evidence="8 9" key="1">
    <citation type="submission" date="2017-09" db="EMBL/GenBank/DDBJ databases">
        <title>Depth-based differentiation of microbial function through sediment-hosted aquifers and enrichment of novel symbionts in the deep terrestrial subsurface.</title>
        <authorList>
            <person name="Probst A.J."/>
            <person name="Ladd B."/>
            <person name="Jarett J.K."/>
            <person name="Geller-Mcgrath D.E."/>
            <person name="Sieber C.M."/>
            <person name="Emerson J.B."/>
            <person name="Anantharaman K."/>
            <person name="Thomas B.C."/>
            <person name="Malmstrom R."/>
            <person name="Stieglmeier M."/>
            <person name="Klingl A."/>
            <person name="Woyke T."/>
            <person name="Ryan C.M."/>
            <person name="Banfield J.F."/>
        </authorList>
    </citation>
    <scope>NUCLEOTIDE SEQUENCE [LARGE SCALE GENOMIC DNA]</scope>
    <source>
        <strain evidence="8">CG10_big_fil_rev_8_21_14_0_10_36_16</strain>
    </source>
</reference>